<accession>A0A5B7EIW9</accession>
<sequence length="144" mass="16245">MQAMLDWTEVIIIMTSTLRLVIWPPVPHFRPTSGKITAVVKQLVGHETLRCRGSMGFRRWTLLTDTVGKSLAGRDEGRLQASIVQPPHHCVQRQVTPVNSMTGKKLVPELMGTHSDSGSQSITVTISWFTWVQETNTPRLWTIR</sequence>
<reference evidence="1 2" key="1">
    <citation type="submission" date="2019-05" db="EMBL/GenBank/DDBJ databases">
        <title>Another draft genome of Portunus trituberculatus and its Hox gene families provides insights of decapod evolution.</title>
        <authorList>
            <person name="Jeong J.-H."/>
            <person name="Song I."/>
            <person name="Kim S."/>
            <person name="Choi T."/>
            <person name="Kim D."/>
            <person name="Ryu S."/>
            <person name="Kim W."/>
        </authorList>
    </citation>
    <scope>NUCLEOTIDE SEQUENCE [LARGE SCALE GENOMIC DNA]</scope>
    <source>
        <tissue evidence="1">Muscle</tissue>
    </source>
</reference>
<keyword evidence="2" id="KW-1185">Reference proteome</keyword>
<dbReference type="AlphaFoldDB" id="A0A5B7EIW9"/>
<gene>
    <name evidence="1" type="ORF">E2C01_026713</name>
</gene>
<name>A0A5B7EIW9_PORTR</name>
<dbReference type="Proteomes" id="UP000324222">
    <property type="component" value="Unassembled WGS sequence"/>
</dbReference>
<evidence type="ECO:0000313" key="1">
    <source>
        <dbReference type="EMBL" id="MPC33365.1"/>
    </source>
</evidence>
<dbReference type="EMBL" id="VSRR010002819">
    <property type="protein sequence ID" value="MPC33365.1"/>
    <property type="molecule type" value="Genomic_DNA"/>
</dbReference>
<organism evidence="1 2">
    <name type="scientific">Portunus trituberculatus</name>
    <name type="common">Swimming crab</name>
    <name type="synonym">Neptunus trituberculatus</name>
    <dbReference type="NCBI Taxonomy" id="210409"/>
    <lineage>
        <taxon>Eukaryota</taxon>
        <taxon>Metazoa</taxon>
        <taxon>Ecdysozoa</taxon>
        <taxon>Arthropoda</taxon>
        <taxon>Crustacea</taxon>
        <taxon>Multicrustacea</taxon>
        <taxon>Malacostraca</taxon>
        <taxon>Eumalacostraca</taxon>
        <taxon>Eucarida</taxon>
        <taxon>Decapoda</taxon>
        <taxon>Pleocyemata</taxon>
        <taxon>Brachyura</taxon>
        <taxon>Eubrachyura</taxon>
        <taxon>Portunoidea</taxon>
        <taxon>Portunidae</taxon>
        <taxon>Portuninae</taxon>
        <taxon>Portunus</taxon>
    </lineage>
</organism>
<proteinExistence type="predicted"/>
<evidence type="ECO:0000313" key="2">
    <source>
        <dbReference type="Proteomes" id="UP000324222"/>
    </source>
</evidence>
<comment type="caution">
    <text evidence="1">The sequence shown here is derived from an EMBL/GenBank/DDBJ whole genome shotgun (WGS) entry which is preliminary data.</text>
</comment>
<protein>
    <submittedName>
        <fullName evidence="1">Uncharacterized protein</fullName>
    </submittedName>
</protein>